<reference evidence="1" key="1">
    <citation type="submission" date="2023-12" db="EMBL/GenBank/DDBJ databases">
        <title>Genome assembly of Anisodus tanguticus.</title>
        <authorList>
            <person name="Wang Y.-J."/>
        </authorList>
    </citation>
    <scope>NUCLEOTIDE SEQUENCE</scope>
    <source>
        <strain evidence="1">KB-2021</strain>
        <tissue evidence="1">Leaf</tissue>
    </source>
</reference>
<name>A0AAE1S766_9SOLA</name>
<keyword evidence="2" id="KW-1185">Reference proteome</keyword>
<protein>
    <submittedName>
        <fullName evidence="1">Uncharacterized protein</fullName>
    </submittedName>
</protein>
<gene>
    <name evidence="1" type="ORF">RND71_015780</name>
</gene>
<accession>A0AAE1S766</accession>
<evidence type="ECO:0000313" key="1">
    <source>
        <dbReference type="EMBL" id="KAK4364422.1"/>
    </source>
</evidence>
<evidence type="ECO:0000313" key="2">
    <source>
        <dbReference type="Proteomes" id="UP001291623"/>
    </source>
</evidence>
<dbReference type="AlphaFoldDB" id="A0AAE1S766"/>
<sequence>MDTLLRGGMDHLASAINCLSTLPPIPESKIWQMVNEMDLKQTVITQAYLYIFRHADFCRMLIGVPWEARKSLLLSAMIDEIEHEYMIMYITLQSLDEKTLIDVVKLEYQHEALKFLEKEVVYALHTSIKGRKVGMHLVYNSTVTLQHVFARH</sequence>
<organism evidence="1 2">
    <name type="scientific">Anisodus tanguticus</name>
    <dbReference type="NCBI Taxonomy" id="243964"/>
    <lineage>
        <taxon>Eukaryota</taxon>
        <taxon>Viridiplantae</taxon>
        <taxon>Streptophyta</taxon>
        <taxon>Embryophyta</taxon>
        <taxon>Tracheophyta</taxon>
        <taxon>Spermatophyta</taxon>
        <taxon>Magnoliopsida</taxon>
        <taxon>eudicotyledons</taxon>
        <taxon>Gunneridae</taxon>
        <taxon>Pentapetalae</taxon>
        <taxon>asterids</taxon>
        <taxon>lamiids</taxon>
        <taxon>Solanales</taxon>
        <taxon>Solanaceae</taxon>
        <taxon>Solanoideae</taxon>
        <taxon>Hyoscyameae</taxon>
        <taxon>Anisodus</taxon>
    </lineage>
</organism>
<comment type="caution">
    <text evidence="1">The sequence shown here is derived from an EMBL/GenBank/DDBJ whole genome shotgun (WGS) entry which is preliminary data.</text>
</comment>
<dbReference type="EMBL" id="JAVYJV010000008">
    <property type="protein sequence ID" value="KAK4364422.1"/>
    <property type="molecule type" value="Genomic_DNA"/>
</dbReference>
<proteinExistence type="predicted"/>
<dbReference type="Proteomes" id="UP001291623">
    <property type="component" value="Unassembled WGS sequence"/>
</dbReference>